<reference evidence="13" key="1">
    <citation type="submission" date="2023-01" db="EMBL/GenBank/DDBJ databases">
        <title>Metagenome sequencing of chrysophaentin producing Chrysophaeum taylorii.</title>
        <authorList>
            <person name="Davison J."/>
            <person name="Bewley C."/>
        </authorList>
    </citation>
    <scope>NUCLEOTIDE SEQUENCE</scope>
    <source>
        <strain evidence="13">NIES-1699</strain>
    </source>
</reference>
<keyword evidence="14" id="KW-1185">Reference proteome</keyword>
<dbReference type="InterPro" id="IPR036412">
    <property type="entry name" value="HAD-like_sf"/>
</dbReference>
<evidence type="ECO:0000256" key="6">
    <source>
        <dbReference type="ARBA" id="ARBA00022763"/>
    </source>
</evidence>
<feature type="region of interest" description="Disordered" evidence="11">
    <location>
        <begin position="325"/>
        <end position="354"/>
    </location>
</feature>
<dbReference type="InterPro" id="IPR023214">
    <property type="entry name" value="HAD_sf"/>
</dbReference>
<evidence type="ECO:0000256" key="3">
    <source>
        <dbReference type="ARBA" id="ARBA00004322"/>
    </source>
</evidence>
<dbReference type="GO" id="GO:0070260">
    <property type="term" value="F:5'-tyrosyl-DNA phosphodiesterase activity"/>
    <property type="evidence" value="ECO:0007669"/>
    <property type="project" value="TreeGrafter"/>
</dbReference>
<dbReference type="Gene3D" id="3.40.50.1000">
    <property type="entry name" value="HAD superfamily/HAD-like"/>
    <property type="match status" value="1"/>
</dbReference>
<evidence type="ECO:0000256" key="7">
    <source>
        <dbReference type="ARBA" id="ARBA00022801"/>
    </source>
</evidence>
<dbReference type="Gene3D" id="3.60.10.10">
    <property type="entry name" value="Endonuclease/exonuclease/phosphatase"/>
    <property type="match status" value="1"/>
</dbReference>
<gene>
    <name evidence="13" type="ORF">CTAYLR_004014</name>
</gene>
<evidence type="ECO:0000313" key="13">
    <source>
        <dbReference type="EMBL" id="KAJ8599792.1"/>
    </source>
</evidence>
<dbReference type="Pfam" id="PF03372">
    <property type="entry name" value="Exo_endo_phos"/>
    <property type="match status" value="1"/>
</dbReference>
<evidence type="ECO:0000256" key="1">
    <source>
        <dbReference type="ARBA" id="ARBA00001936"/>
    </source>
</evidence>
<comment type="subcellular location">
    <subcellularLocation>
        <location evidence="3">Nucleus</location>
        <location evidence="3">PML body</location>
    </subcellularLocation>
</comment>
<dbReference type="CDD" id="cd09080">
    <property type="entry name" value="TDP2"/>
    <property type="match status" value="1"/>
</dbReference>
<keyword evidence="10" id="KW-0539">Nucleus</keyword>
<evidence type="ECO:0000259" key="12">
    <source>
        <dbReference type="Pfam" id="PF03372"/>
    </source>
</evidence>
<evidence type="ECO:0000313" key="14">
    <source>
        <dbReference type="Proteomes" id="UP001230188"/>
    </source>
</evidence>
<sequence>MEQQHQLLLEMFPGKVDAVRRALERGKDVQGAVEILLGESSGSSDDLAAIRRLRAEEYQTRTKRTIDLTEEAEEPQPLEVVSYNVWFEEPPSFAVRMAAIGRLCATARVVGFQEVTEDSEKLLRASLPANFRFARQRTPAPYYCLLAGPGLLSSRTVPFHDTIMGRGVLLGRVERSAADVVVVGVTHLESFVKGVEGVVREARAKQAVEAQEAVEAEVKATSASAGILIGDTNWNESDDGEFPLRAGWKDAWQGDEATRYTYDGKANPMLRHKFRHRYDRILAFGRDRVGPLRLLGTEPVGGTLVRHNSKVPMAPSDHFGVAATLLGHHDPPPTTKKKSTTNWPRSSSSSSSYRGALVPAPFRLVEGTLLVAEFNGPPLAEATKLAGFDFDGTLADRDFRRKDHWAHVYPHIPKALASLSKSHKIAVLTNESVDHLKNSGPIANALNAKCGRLRAWAAALKDVPVLVLVALSKKTCFHKSKGSGMWTKAVADLKITDTSASFFVGDSDDDRNLARLADVRYHDTHAFFPPLK</sequence>
<proteinExistence type="predicted"/>
<dbReference type="EMBL" id="JAQMWT010000544">
    <property type="protein sequence ID" value="KAJ8599792.1"/>
    <property type="molecule type" value="Genomic_DNA"/>
</dbReference>
<dbReference type="SUPFAM" id="SSF56784">
    <property type="entry name" value="HAD-like"/>
    <property type="match status" value="1"/>
</dbReference>
<comment type="caution">
    <text evidence="13">The sequence shown here is derived from an EMBL/GenBank/DDBJ whole genome shotgun (WGS) entry which is preliminary data.</text>
</comment>
<dbReference type="SUPFAM" id="SSF56219">
    <property type="entry name" value="DNase I-like"/>
    <property type="match status" value="1"/>
</dbReference>
<evidence type="ECO:0000256" key="5">
    <source>
        <dbReference type="ARBA" id="ARBA00022723"/>
    </source>
</evidence>
<dbReference type="Pfam" id="PF08645">
    <property type="entry name" value="PNK3P"/>
    <property type="match status" value="1"/>
</dbReference>
<evidence type="ECO:0000256" key="2">
    <source>
        <dbReference type="ARBA" id="ARBA00001946"/>
    </source>
</evidence>
<dbReference type="InterPro" id="IPR005135">
    <property type="entry name" value="Endo/exonuclease/phosphatase"/>
</dbReference>
<keyword evidence="6" id="KW-0227">DNA damage</keyword>
<evidence type="ECO:0000256" key="11">
    <source>
        <dbReference type="SAM" id="MobiDB-lite"/>
    </source>
</evidence>
<evidence type="ECO:0000256" key="10">
    <source>
        <dbReference type="ARBA" id="ARBA00023242"/>
    </source>
</evidence>
<dbReference type="PANTHER" id="PTHR15822:SF4">
    <property type="entry name" value="TYROSYL-DNA PHOSPHODIESTERASE 2"/>
    <property type="match status" value="1"/>
</dbReference>
<dbReference type="GO" id="GO:0006302">
    <property type="term" value="P:double-strand break repair"/>
    <property type="evidence" value="ECO:0007669"/>
    <property type="project" value="TreeGrafter"/>
</dbReference>
<dbReference type="InterPro" id="IPR013954">
    <property type="entry name" value="PNK3P"/>
</dbReference>
<keyword evidence="5" id="KW-0479">Metal-binding</keyword>
<protein>
    <recommendedName>
        <fullName evidence="12">Endonuclease/exonuclease/phosphatase domain-containing protein</fullName>
    </recommendedName>
</protein>
<keyword evidence="8" id="KW-0460">Magnesium</keyword>
<dbReference type="InterPro" id="IPR036691">
    <property type="entry name" value="Endo/exonu/phosph_ase_sf"/>
</dbReference>
<dbReference type="InterPro" id="IPR051547">
    <property type="entry name" value="TDP2-like"/>
</dbReference>
<organism evidence="13 14">
    <name type="scientific">Chrysophaeum taylorii</name>
    <dbReference type="NCBI Taxonomy" id="2483200"/>
    <lineage>
        <taxon>Eukaryota</taxon>
        <taxon>Sar</taxon>
        <taxon>Stramenopiles</taxon>
        <taxon>Ochrophyta</taxon>
        <taxon>Pelagophyceae</taxon>
        <taxon>Pelagomonadales</taxon>
        <taxon>Pelagomonadaceae</taxon>
        <taxon>Chrysophaeum</taxon>
    </lineage>
</organism>
<dbReference type="Proteomes" id="UP001230188">
    <property type="component" value="Unassembled WGS sequence"/>
</dbReference>
<feature type="domain" description="Endonuclease/exonuclease/phosphatase" evidence="12">
    <location>
        <begin position="81"/>
        <end position="318"/>
    </location>
</feature>
<evidence type="ECO:0000256" key="8">
    <source>
        <dbReference type="ARBA" id="ARBA00022842"/>
    </source>
</evidence>
<evidence type="ECO:0000256" key="4">
    <source>
        <dbReference type="ARBA" id="ARBA00022722"/>
    </source>
</evidence>
<comment type="cofactor">
    <cofactor evidence="2">
        <name>Mg(2+)</name>
        <dbReference type="ChEBI" id="CHEBI:18420"/>
    </cofactor>
</comment>
<dbReference type="GO" id="GO:0046872">
    <property type="term" value="F:metal ion binding"/>
    <property type="evidence" value="ECO:0007669"/>
    <property type="project" value="UniProtKB-KW"/>
</dbReference>
<accession>A0AAD7U7N3</accession>
<keyword evidence="4" id="KW-0540">Nuclease</keyword>
<dbReference type="GO" id="GO:0005737">
    <property type="term" value="C:cytoplasm"/>
    <property type="evidence" value="ECO:0007669"/>
    <property type="project" value="TreeGrafter"/>
</dbReference>
<dbReference type="InterPro" id="IPR006549">
    <property type="entry name" value="HAD-SF_hydro_IIIA"/>
</dbReference>
<comment type="cofactor">
    <cofactor evidence="1">
        <name>Mn(2+)</name>
        <dbReference type="ChEBI" id="CHEBI:29035"/>
    </cofactor>
</comment>
<keyword evidence="7" id="KW-0378">Hydrolase</keyword>
<name>A0AAD7U7N3_9STRA</name>
<dbReference type="PANTHER" id="PTHR15822">
    <property type="entry name" value="TRAF AND TNF RECEPTOR-ASSOCIATED PROTEIN"/>
    <property type="match status" value="1"/>
</dbReference>
<dbReference type="NCBIfam" id="TIGR01662">
    <property type="entry name" value="HAD-SF-IIIA"/>
    <property type="match status" value="1"/>
</dbReference>
<evidence type="ECO:0000256" key="9">
    <source>
        <dbReference type="ARBA" id="ARBA00023204"/>
    </source>
</evidence>
<dbReference type="GO" id="GO:0003697">
    <property type="term" value="F:single-stranded DNA binding"/>
    <property type="evidence" value="ECO:0007669"/>
    <property type="project" value="TreeGrafter"/>
</dbReference>
<dbReference type="GO" id="GO:0004518">
    <property type="term" value="F:nuclease activity"/>
    <property type="evidence" value="ECO:0007669"/>
    <property type="project" value="UniProtKB-KW"/>
</dbReference>
<keyword evidence="9" id="KW-0234">DNA repair</keyword>
<dbReference type="AlphaFoldDB" id="A0AAD7U7N3"/>